<dbReference type="Proteomes" id="UP000198287">
    <property type="component" value="Unassembled WGS sequence"/>
</dbReference>
<evidence type="ECO:0000313" key="2">
    <source>
        <dbReference type="EMBL" id="OXA40042.1"/>
    </source>
</evidence>
<keyword evidence="1" id="KW-1133">Transmembrane helix</keyword>
<feature type="transmembrane region" description="Helical" evidence="1">
    <location>
        <begin position="65"/>
        <end position="91"/>
    </location>
</feature>
<dbReference type="EMBL" id="LNIX01000035">
    <property type="protein sequence ID" value="OXA40042.1"/>
    <property type="molecule type" value="Genomic_DNA"/>
</dbReference>
<keyword evidence="3" id="KW-1185">Reference proteome</keyword>
<feature type="transmembrane region" description="Helical" evidence="1">
    <location>
        <begin position="131"/>
        <end position="151"/>
    </location>
</feature>
<sequence length="251" mass="28439">MNTVKFSLVAVPAMSGIIGAFKPCSPPSMLPELIPHCENLVGLDKTESLAIVLALVHGLFQAALFYIYSAVVVLTLGHVIVYPSVMIELWMREMNRKIKDSPVRSTQLLLRQYRIAQVTENLVNAVLTKRFFLIFLSFTIIGQICSVYIIFTSWSYLSVGIMMLFLLLGFNFCTIIYIFLHSLCYPNVSSTQFVKIMRKSKSARSLIVRKFLNSCPPLKVGMGDGTFYDKLTSFKICQFCVERFINLLIMN</sequence>
<protein>
    <submittedName>
        <fullName evidence="2">Uncharacterized protein</fullName>
    </submittedName>
</protein>
<dbReference type="AlphaFoldDB" id="A0A226D395"/>
<evidence type="ECO:0000256" key="1">
    <source>
        <dbReference type="SAM" id="Phobius"/>
    </source>
</evidence>
<keyword evidence="1" id="KW-0472">Membrane</keyword>
<feature type="transmembrane region" description="Helical" evidence="1">
    <location>
        <begin position="157"/>
        <end position="180"/>
    </location>
</feature>
<reference evidence="2 3" key="1">
    <citation type="submission" date="2015-12" db="EMBL/GenBank/DDBJ databases">
        <title>The genome of Folsomia candida.</title>
        <authorList>
            <person name="Faddeeva A."/>
            <person name="Derks M.F."/>
            <person name="Anvar Y."/>
            <person name="Smit S."/>
            <person name="Van Straalen N."/>
            <person name="Roelofs D."/>
        </authorList>
    </citation>
    <scope>NUCLEOTIDE SEQUENCE [LARGE SCALE GENOMIC DNA]</scope>
    <source>
        <strain evidence="2 3">VU population</strain>
        <tissue evidence="2">Whole body</tissue>
    </source>
</reference>
<keyword evidence="1" id="KW-0812">Transmembrane</keyword>
<gene>
    <name evidence="2" type="ORF">Fcan01_25180</name>
</gene>
<name>A0A226D395_FOLCA</name>
<evidence type="ECO:0000313" key="3">
    <source>
        <dbReference type="Proteomes" id="UP000198287"/>
    </source>
</evidence>
<organism evidence="2 3">
    <name type="scientific">Folsomia candida</name>
    <name type="common">Springtail</name>
    <dbReference type="NCBI Taxonomy" id="158441"/>
    <lineage>
        <taxon>Eukaryota</taxon>
        <taxon>Metazoa</taxon>
        <taxon>Ecdysozoa</taxon>
        <taxon>Arthropoda</taxon>
        <taxon>Hexapoda</taxon>
        <taxon>Collembola</taxon>
        <taxon>Entomobryomorpha</taxon>
        <taxon>Isotomoidea</taxon>
        <taxon>Isotomidae</taxon>
        <taxon>Proisotominae</taxon>
        <taxon>Folsomia</taxon>
    </lineage>
</organism>
<proteinExistence type="predicted"/>
<comment type="caution">
    <text evidence="2">The sequence shown here is derived from an EMBL/GenBank/DDBJ whole genome shotgun (WGS) entry which is preliminary data.</text>
</comment>
<accession>A0A226D395</accession>